<reference evidence="1 2" key="1">
    <citation type="submission" date="2020-03" db="EMBL/GenBank/DDBJ databases">
        <title>Genomic Encyclopedia of Type Strains, Phase IV (KMG-IV): sequencing the most valuable type-strain genomes for metagenomic binning, comparative biology and taxonomic classification.</title>
        <authorList>
            <person name="Goeker M."/>
        </authorList>
    </citation>
    <scope>NUCLEOTIDE SEQUENCE [LARGE SCALE GENOMIC DNA]</scope>
    <source>
        <strain evidence="1 2">DSM 27651</strain>
    </source>
</reference>
<name>A0ABX0XIZ9_9SPHN</name>
<dbReference type="SUPFAM" id="SSF47226">
    <property type="entry name" value="Histidine-containing phosphotransfer domain, HPT domain"/>
    <property type="match status" value="1"/>
</dbReference>
<evidence type="ECO:0000313" key="1">
    <source>
        <dbReference type="EMBL" id="NJC33199.1"/>
    </source>
</evidence>
<dbReference type="EMBL" id="JAATJE010000001">
    <property type="protein sequence ID" value="NJC33199.1"/>
    <property type="molecule type" value="Genomic_DNA"/>
</dbReference>
<gene>
    <name evidence="1" type="ORF">GGR88_000673</name>
</gene>
<comment type="caution">
    <text evidence="1">The sequence shown here is derived from an EMBL/GenBank/DDBJ whole genome shotgun (WGS) entry which is preliminary data.</text>
</comment>
<sequence>MAYEQGMLEMALAAAVGNDPALVLELRTAFLDSAEANFGQLVAVTNKLDWELGALRLKGLAASFGAEDLLRAAERLGGAPFGDKDALAAVRAELNAIAA</sequence>
<dbReference type="RefSeq" id="WP_167953008.1">
    <property type="nucleotide sequence ID" value="NZ_JAATJE010000001.1"/>
</dbReference>
<evidence type="ECO:0000313" key="2">
    <source>
        <dbReference type="Proteomes" id="UP000734218"/>
    </source>
</evidence>
<proteinExistence type="predicted"/>
<accession>A0ABX0XIZ9</accession>
<dbReference type="Gene3D" id="1.20.120.160">
    <property type="entry name" value="HPT domain"/>
    <property type="match status" value="1"/>
</dbReference>
<organism evidence="1 2">
    <name type="scientific">Sphingomonas jejuensis</name>
    <dbReference type="NCBI Taxonomy" id="904715"/>
    <lineage>
        <taxon>Bacteria</taxon>
        <taxon>Pseudomonadati</taxon>
        <taxon>Pseudomonadota</taxon>
        <taxon>Alphaproteobacteria</taxon>
        <taxon>Sphingomonadales</taxon>
        <taxon>Sphingomonadaceae</taxon>
        <taxon>Sphingomonas</taxon>
    </lineage>
</organism>
<dbReference type="Proteomes" id="UP000734218">
    <property type="component" value="Unassembled WGS sequence"/>
</dbReference>
<dbReference type="InterPro" id="IPR036641">
    <property type="entry name" value="HPT_dom_sf"/>
</dbReference>
<protein>
    <submittedName>
        <fullName evidence="1">HPt (Histidine-containing phosphotransfer) domain-containing protein</fullName>
    </submittedName>
</protein>
<keyword evidence="2" id="KW-1185">Reference proteome</keyword>